<gene>
    <name evidence="1" type="ORF">C7391_0335</name>
</gene>
<dbReference type="AlphaFoldDB" id="A0A484F631"/>
<name>A0A484F631_9EURY</name>
<evidence type="ECO:0000313" key="1">
    <source>
        <dbReference type="EMBL" id="TDQ71230.1"/>
    </source>
</evidence>
<comment type="caution">
    <text evidence="1">The sequence shown here is derived from an EMBL/GenBank/DDBJ whole genome shotgun (WGS) entry which is preliminary data.</text>
</comment>
<dbReference type="Proteomes" id="UP000294855">
    <property type="component" value="Unassembled WGS sequence"/>
</dbReference>
<dbReference type="Pfam" id="PF22263">
    <property type="entry name" value="DUF6951"/>
    <property type="match status" value="1"/>
</dbReference>
<dbReference type="EMBL" id="SNYS01000005">
    <property type="protein sequence ID" value="TDQ71230.1"/>
    <property type="molecule type" value="Genomic_DNA"/>
</dbReference>
<accession>A0A484F631</accession>
<evidence type="ECO:0000313" key="2">
    <source>
        <dbReference type="Proteomes" id="UP000294855"/>
    </source>
</evidence>
<protein>
    <submittedName>
        <fullName evidence="1">Uncharacterized protein</fullName>
    </submittedName>
</protein>
<dbReference type="OrthoDB" id="53392at2157"/>
<reference evidence="1 2" key="1">
    <citation type="submission" date="2019-03" db="EMBL/GenBank/DDBJ databases">
        <title>Genomic Encyclopedia of Type Strains, Phase IV (KMG-IV): sequencing the most valuable type-strain genomes for metagenomic binning, comparative biology and taxonomic classification.</title>
        <authorList>
            <person name="Goeker M."/>
        </authorList>
    </citation>
    <scope>NUCLEOTIDE SEQUENCE [LARGE SCALE GENOMIC DNA]</scope>
    <source>
        <strain evidence="1 2">DSM 13328</strain>
    </source>
</reference>
<organism evidence="1 2">
    <name type="scientific">Methanimicrococcus blatticola</name>
    <dbReference type="NCBI Taxonomy" id="91560"/>
    <lineage>
        <taxon>Archaea</taxon>
        <taxon>Methanobacteriati</taxon>
        <taxon>Methanobacteriota</taxon>
        <taxon>Stenosarchaea group</taxon>
        <taxon>Methanomicrobia</taxon>
        <taxon>Methanosarcinales</taxon>
        <taxon>Methanosarcinaceae</taxon>
        <taxon>Methanimicrococcus</taxon>
    </lineage>
</organism>
<dbReference type="InterPro" id="IPR054227">
    <property type="entry name" value="DUF6951"/>
</dbReference>
<dbReference type="RefSeq" id="WP_133516804.1">
    <property type="nucleotide sequence ID" value="NZ_JAHDUW010000001.1"/>
</dbReference>
<proteinExistence type="predicted"/>
<keyword evidence="2" id="KW-1185">Reference proteome</keyword>
<sequence>MATLTMDTICGHVNKVTAKSEGMVTHVSIETTCPKIKNWGTEFDLPMEQIMDNRNETLESKLQTFPLTPTCFVPALVMNVVWMENGMIAKSLVKSKNPIKIEFED</sequence>